<evidence type="ECO:0000256" key="1">
    <source>
        <dbReference type="ARBA" id="ARBA00009437"/>
    </source>
</evidence>
<sequence length="298" mass="32452">MNDSGVDLELRLVRYFTVVAEQLNFSRAAAELRLAQPSLSRQIQRLEKRLGVRLLDRTPQGALLTEAGKAFLPQAQALLQAARQAALTARAYAPAGKVIVGYVEDLIITPAVRELRRLHPGAEISTHHLECHEQRAFTEGQVDVLVARDPLFIPTAGARITVLYEEPRMLVVPTDHHLADRTAVSPDDFAGEEFICPHGGARSIYPTGSYRESDPGPVSAGPLDESFEDRLELIASGQAIAVLPVGDRRISLRTDLVTVPVVGFPVSTVVIASRVGEPNPLVAEFLRTAREHLTAQVA</sequence>
<evidence type="ECO:0000256" key="7">
    <source>
        <dbReference type="ARBA" id="ARBA00056658"/>
    </source>
</evidence>
<dbReference type="Pfam" id="PF03466">
    <property type="entry name" value="LysR_substrate"/>
    <property type="match status" value="1"/>
</dbReference>
<organism evidence="9 10">
    <name type="scientific">Mycolicibacterium senegalense</name>
    <dbReference type="NCBI Taxonomy" id="1796"/>
    <lineage>
        <taxon>Bacteria</taxon>
        <taxon>Bacillati</taxon>
        <taxon>Actinomycetota</taxon>
        <taxon>Actinomycetes</taxon>
        <taxon>Mycobacteriales</taxon>
        <taxon>Mycobacteriaceae</taxon>
        <taxon>Mycolicibacterium</taxon>
    </lineage>
</organism>
<keyword evidence="2" id="KW-0805">Transcription regulation</keyword>
<dbReference type="Gene3D" id="1.10.10.10">
    <property type="entry name" value="Winged helix-like DNA-binding domain superfamily/Winged helix DNA-binding domain"/>
    <property type="match status" value="1"/>
</dbReference>
<dbReference type="AlphaFoldDB" id="A0A378SXL4"/>
<evidence type="ECO:0000259" key="8">
    <source>
        <dbReference type="PROSITE" id="PS50931"/>
    </source>
</evidence>
<proteinExistence type="inferred from homology"/>
<dbReference type="InterPro" id="IPR005119">
    <property type="entry name" value="LysR_subst-bd"/>
</dbReference>
<comment type="similarity">
    <text evidence="1">Belongs to the LysR transcriptional regulatory family.</text>
</comment>
<dbReference type="FunFam" id="1.10.10.10:FF:000001">
    <property type="entry name" value="LysR family transcriptional regulator"/>
    <property type="match status" value="1"/>
</dbReference>
<protein>
    <recommendedName>
        <fullName evidence="6">Probable hydrogen peroxide-inducible genes activator</fullName>
    </recommendedName>
</protein>
<evidence type="ECO:0000313" key="10">
    <source>
        <dbReference type="Proteomes" id="UP000254945"/>
    </source>
</evidence>
<gene>
    <name evidence="9" type="primary">hcaR_2</name>
    <name evidence="9" type="ORF">NCTC4524_00906</name>
</gene>
<dbReference type="EMBL" id="UGQQ01000001">
    <property type="protein sequence ID" value="STZ53292.1"/>
    <property type="molecule type" value="Genomic_DNA"/>
</dbReference>
<dbReference type="Proteomes" id="UP000254945">
    <property type="component" value="Unassembled WGS sequence"/>
</dbReference>
<keyword evidence="5" id="KW-0804">Transcription</keyword>
<dbReference type="GO" id="GO:0032993">
    <property type="term" value="C:protein-DNA complex"/>
    <property type="evidence" value="ECO:0007669"/>
    <property type="project" value="TreeGrafter"/>
</dbReference>
<dbReference type="InterPro" id="IPR000847">
    <property type="entry name" value="LysR_HTH_N"/>
</dbReference>
<dbReference type="Pfam" id="PF00126">
    <property type="entry name" value="HTH_1"/>
    <property type="match status" value="1"/>
</dbReference>
<dbReference type="GO" id="GO:0003677">
    <property type="term" value="F:DNA binding"/>
    <property type="evidence" value="ECO:0007669"/>
    <property type="project" value="UniProtKB-KW"/>
</dbReference>
<name>A0A378SXL4_9MYCO</name>
<dbReference type="InterPro" id="IPR036388">
    <property type="entry name" value="WH-like_DNA-bd_sf"/>
</dbReference>
<dbReference type="GO" id="GO:0003700">
    <property type="term" value="F:DNA-binding transcription factor activity"/>
    <property type="evidence" value="ECO:0007669"/>
    <property type="project" value="InterPro"/>
</dbReference>
<feature type="domain" description="HTH lysR-type" evidence="8">
    <location>
        <begin position="8"/>
        <end position="65"/>
    </location>
</feature>
<dbReference type="Gene3D" id="3.40.190.10">
    <property type="entry name" value="Periplasmic binding protein-like II"/>
    <property type="match status" value="2"/>
</dbReference>
<comment type="function">
    <text evidence="7">Required for the induction the katG gene for catalase. Involved in the response to hydrogen peroxide.</text>
</comment>
<dbReference type="RefSeq" id="WP_036394839.1">
    <property type="nucleotide sequence ID" value="NZ_CP081000.1"/>
</dbReference>
<dbReference type="SUPFAM" id="SSF46785">
    <property type="entry name" value="Winged helix' DNA-binding domain"/>
    <property type="match status" value="1"/>
</dbReference>
<evidence type="ECO:0000256" key="4">
    <source>
        <dbReference type="ARBA" id="ARBA00023159"/>
    </source>
</evidence>
<dbReference type="SUPFAM" id="SSF53850">
    <property type="entry name" value="Periplasmic binding protein-like II"/>
    <property type="match status" value="1"/>
</dbReference>
<reference evidence="9 10" key="1">
    <citation type="submission" date="2018-06" db="EMBL/GenBank/DDBJ databases">
        <authorList>
            <consortium name="Pathogen Informatics"/>
            <person name="Doyle S."/>
        </authorList>
    </citation>
    <scope>NUCLEOTIDE SEQUENCE [LARGE SCALE GENOMIC DNA]</scope>
    <source>
        <strain evidence="9 10">NCTC4524</strain>
    </source>
</reference>
<evidence type="ECO:0000256" key="6">
    <source>
        <dbReference type="ARBA" id="ARBA00040885"/>
    </source>
</evidence>
<dbReference type="PANTHER" id="PTHR30346">
    <property type="entry name" value="TRANSCRIPTIONAL DUAL REGULATOR HCAR-RELATED"/>
    <property type="match status" value="1"/>
</dbReference>
<evidence type="ECO:0000256" key="2">
    <source>
        <dbReference type="ARBA" id="ARBA00023015"/>
    </source>
</evidence>
<keyword evidence="3" id="KW-0238">DNA-binding</keyword>
<evidence type="ECO:0000256" key="5">
    <source>
        <dbReference type="ARBA" id="ARBA00023163"/>
    </source>
</evidence>
<keyword evidence="4" id="KW-0010">Activator</keyword>
<dbReference type="InterPro" id="IPR036390">
    <property type="entry name" value="WH_DNA-bd_sf"/>
</dbReference>
<evidence type="ECO:0000256" key="3">
    <source>
        <dbReference type="ARBA" id="ARBA00023125"/>
    </source>
</evidence>
<evidence type="ECO:0000313" key="9">
    <source>
        <dbReference type="EMBL" id="STZ53292.1"/>
    </source>
</evidence>
<dbReference type="PROSITE" id="PS50931">
    <property type="entry name" value="HTH_LYSR"/>
    <property type="match status" value="1"/>
</dbReference>
<accession>A0A378SXL4</accession>
<dbReference type="PANTHER" id="PTHR30346:SF0">
    <property type="entry name" value="HCA OPERON TRANSCRIPTIONAL ACTIVATOR HCAR"/>
    <property type="match status" value="1"/>
</dbReference>
<dbReference type="PRINTS" id="PR00039">
    <property type="entry name" value="HTHLYSR"/>
</dbReference>